<reference evidence="10 11" key="1">
    <citation type="journal article" date="2018" name="Nat. Ecol. Evol.">
        <title>Shark genomes provide insights into elasmobranch evolution and the origin of vertebrates.</title>
        <authorList>
            <person name="Hara Y"/>
            <person name="Yamaguchi K"/>
            <person name="Onimaru K"/>
            <person name="Kadota M"/>
            <person name="Koyanagi M"/>
            <person name="Keeley SD"/>
            <person name="Tatsumi K"/>
            <person name="Tanaka K"/>
            <person name="Motone F"/>
            <person name="Kageyama Y"/>
            <person name="Nozu R"/>
            <person name="Adachi N"/>
            <person name="Nishimura O"/>
            <person name="Nakagawa R"/>
            <person name="Tanegashima C"/>
            <person name="Kiyatake I"/>
            <person name="Matsumoto R"/>
            <person name="Murakumo K"/>
            <person name="Nishida K"/>
            <person name="Terakita A"/>
            <person name="Kuratani S"/>
            <person name="Sato K"/>
            <person name="Hyodo S Kuraku.S."/>
        </authorList>
    </citation>
    <scope>NUCLEOTIDE SEQUENCE [LARGE SCALE GENOMIC DNA]</scope>
</reference>
<feature type="transmembrane region" description="Helical" evidence="9">
    <location>
        <begin position="185"/>
        <end position="203"/>
    </location>
</feature>
<dbReference type="PROSITE" id="PS50267">
    <property type="entry name" value="NA_NEUROTRAN_SYMP_3"/>
    <property type="match status" value="1"/>
</dbReference>
<feature type="binding site" evidence="8">
    <location>
        <position position="44"/>
    </location>
    <ligand>
        <name>Na(+)</name>
        <dbReference type="ChEBI" id="CHEBI:29101"/>
        <label>2</label>
    </ligand>
</feature>
<evidence type="ECO:0000256" key="1">
    <source>
        <dbReference type="ARBA" id="ARBA00004141"/>
    </source>
</evidence>
<comment type="caution">
    <text evidence="10">The sequence shown here is derived from an EMBL/GenBank/DDBJ whole genome shotgun (WGS) entry which is preliminary data.</text>
</comment>
<feature type="binding site" evidence="8">
    <location>
        <position position="269"/>
    </location>
    <ligand>
        <name>Na(+)</name>
        <dbReference type="ChEBI" id="CHEBI:29101"/>
        <label>1</label>
    </ligand>
</feature>
<feature type="binding site" evidence="8">
    <location>
        <position position="422"/>
    </location>
    <ligand>
        <name>Na(+)</name>
        <dbReference type="ChEBI" id="CHEBI:29101"/>
        <label>1</label>
    </ligand>
</feature>
<keyword evidence="6 9" id="KW-0472">Membrane</keyword>
<feature type="binding site" evidence="8">
    <location>
        <position position="301"/>
    </location>
    <ligand>
        <name>Na(+)</name>
        <dbReference type="ChEBI" id="CHEBI:29101"/>
        <label>1</label>
    </ligand>
</feature>
<evidence type="ECO:0000256" key="7">
    <source>
        <dbReference type="ARBA" id="ARBA00023180"/>
    </source>
</evidence>
<accession>A0A401T7A1</accession>
<dbReference type="EMBL" id="BEZZ01001206">
    <property type="protein sequence ID" value="GCC38546.1"/>
    <property type="molecule type" value="Genomic_DNA"/>
</dbReference>
<name>A0A401T7A1_CHIPU</name>
<feature type="transmembrane region" description="Helical" evidence="9">
    <location>
        <begin position="523"/>
        <end position="543"/>
    </location>
</feature>
<keyword evidence="7" id="KW-0325">Glycoprotein</keyword>
<dbReference type="PANTHER" id="PTHR11616:SF109">
    <property type="entry name" value="INACTIVE SODIUM-DEPENDENT NEUTRAL AMINO ACID TRANSPORTER B(0)AT3"/>
    <property type="match status" value="1"/>
</dbReference>
<feature type="transmembrane region" description="Helical" evidence="9">
    <location>
        <begin position="406"/>
        <end position="428"/>
    </location>
</feature>
<feature type="transmembrane region" description="Helical" evidence="9">
    <location>
        <begin position="479"/>
        <end position="502"/>
    </location>
</feature>
<dbReference type="GO" id="GO:0005886">
    <property type="term" value="C:plasma membrane"/>
    <property type="evidence" value="ECO:0007669"/>
    <property type="project" value="InterPro"/>
</dbReference>
<dbReference type="Pfam" id="PF00209">
    <property type="entry name" value="SNF"/>
    <property type="match status" value="1"/>
</dbReference>
<keyword evidence="5 9" id="KW-1133">Transmembrane helix</keyword>
<dbReference type="PRINTS" id="PR01206">
    <property type="entry name" value="ORPHTRNSPORT"/>
</dbReference>
<dbReference type="GO" id="GO:0035725">
    <property type="term" value="P:sodium ion transmembrane transport"/>
    <property type="evidence" value="ECO:0007669"/>
    <property type="project" value="TreeGrafter"/>
</dbReference>
<feature type="binding site" evidence="8">
    <location>
        <position position="39"/>
    </location>
    <ligand>
        <name>Na(+)</name>
        <dbReference type="ChEBI" id="CHEBI:29101"/>
        <label>1</label>
    </ligand>
</feature>
<proteinExistence type="predicted"/>
<feature type="binding site" evidence="8">
    <location>
        <position position="40"/>
    </location>
    <ligand>
        <name>Na(+)</name>
        <dbReference type="ChEBI" id="CHEBI:29101"/>
        <label>1</label>
    </ligand>
</feature>
<feature type="binding site" evidence="8">
    <location>
        <position position="37"/>
    </location>
    <ligand>
        <name>Na(+)</name>
        <dbReference type="ChEBI" id="CHEBI:29101"/>
        <label>1</label>
    </ligand>
</feature>
<evidence type="ECO:0000256" key="6">
    <source>
        <dbReference type="ARBA" id="ARBA00023136"/>
    </source>
</evidence>
<protein>
    <recommendedName>
        <fullName evidence="12">Transporter</fullName>
    </recommendedName>
</protein>
<keyword evidence="4" id="KW-0769">Symport</keyword>
<dbReference type="AlphaFoldDB" id="A0A401T7A1"/>
<evidence type="ECO:0000256" key="4">
    <source>
        <dbReference type="ARBA" id="ARBA00022847"/>
    </source>
</evidence>
<keyword evidence="3 9" id="KW-0812">Transmembrane</keyword>
<dbReference type="PANTHER" id="PTHR11616">
    <property type="entry name" value="SODIUM/CHLORIDE DEPENDENT TRANSPORTER"/>
    <property type="match status" value="1"/>
</dbReference>
<feature type="transmembrane region" description="Helical" evidence="9">
    <location>
        <begin position="215"/>
        <end position="239"/>
    </location>
</feature>
<dbReference type="InterPro" id="IPR002438">
    <property type="entry name" value="Neutral_aa_SLC6"/>
</dbReference>
<dbReference type="Proteomes" id="UP000287033">
    <property type="component" value="Unassembled WGS sequence"/>
</dbReference>
<dbReference type="STRING" id="137246.A0A401T7A1"/>
<keyword evidence="8" id="KW-0479">Metal-binding</keyword>
<dbReference type="OMA" id="VLTWVMW"/>
<feature type="transmembrane region" description="Helical" evidence="9">
    <location>
        <begin position="60"/>
        <end position="82"/>
    </location>
</feature>
<evidence type="ECO:0000256" key="3">
    <source>
        <dbReference type="ARBA" id="ARBA00022692"/>
    </source>
</evidence>
<gene>
    <name evidence="10" type="ORF">chiPu_0017061</name>
</gene>
<evidence type="ECO:0000256" key="8">
    <source>
        <dbReference type="PIRSR" id="PIRSR600175-1"/>
    </source>
</evidence>
<evidence type="ECO:0000313" key="10">
    <source>
        <dbReference type="EMBL" id="GCC38546.1"/>
    </source>
</evidence>
<dbReference type="InterPro" id="IPR000175">
    <property type="entry name" value="Na/ntran_symport"/>
</dbReference>
<dbReference type="GO" id="GO:0015293">
    <property type="term" value="F:symporter activity"/>
    <property type="evidence" value="ECO:0007669"/>
    <property type="project" value="UniProtKB-KW"/>
</dbReference>
<keyword evidence="2" id="KW-0813">Transport</keyword>
<dbReference type="GO" id="GO:0046872">
    <property type="term" value="F:metal ion binding"/>
    <property type="evidence" value="ECO:0007669"/>
    <property type="project" value="UniProtKB-KW"/>
</dbReference>
<feature type="transmembrane region" description="Helical" evidence="9">
    <location>
        <begin position="103"/>
        <end position="131"/>
    </location>
</feature>
<evidence type="ECO:0000256" key="5">
    <source>
        <dbReference type="ARBA" id="ARBA00022989"/>
    </source>
</evidence>
<feature type="transmembrane region" description="Helical" evidence="9">
    <location>
        <begin position="292"/>
        <end position="318"/>
    </location>
</feature>
<dbReference type="GO" id="GO:0006865">
    <property type="term" value="P:amino acid transport"/>
    <property type="evidence" value="ECO:0007669"/>
    <property type="project" value="TreeGrafter"/>
</dbReference>
<comment type="subcellular location">
    <subcellularLocation>
        <location evidence="1">Membrane</location>
        <topology evidence="1">Multi-pass membrane protein</topology>
    </subcellularLocation>
</comment>
<evidence type="ECO:0000256" key="9">
    <source>
        <dbReference type="SAM" id="Phobius"/>
    </source>
</evidence>
<feature type="transmembrane region" description="Helical" evidence="9">
    <location>
        <begin position="29"/>
        <end position="48"/>
    </location>
</feature>
<sequence length="619" mass="69982">MAAGKENDCVVGEANDVLKENRPKWDNKFQYVLSCVGLAVGLGNVWRFPKLCQTYGGGAFLIPYIIALIFEGIPILHIELAIGQRLRKGSFGVWNSISPYLGGVGIASLLISFLLCMYYNTILAWILWYLFHSVEEPLPWKNCPLNNNGTGFVEECEQSTPVDYFWYRNTLNISPEITTKGEGQLWWLVICLITAWLIVYACVIRGIETMGKAIYFIATFPYLVLVILLVQGLTLPGAIHGLTYLITPDLKVLTQPRVWLDAATQIFFSMSLGFGGLIAFSSYNSPKNDCEVDAVTVAVINSITSIFASVPIFCILGFRATTAYWDCLDSNILLISNEFEIQDGNVTRDNYFSWMNGLNVTHHDRILALTLKSCVLKDFLDQSTSGTGLAFIVFTEAIVRMPVPQVWAVLFFVMLFNLGLSSMLGNILGILTPLLDLKVFPKCVPKEIISAIICLICFSVALTFTTASGSYWLTIFDNYGSGLPLLIVAFFELIGVIYVYGFRKFCDDLEFMTGRRPNFYWQVTWRFISPLLLLSVFVAFVAIEVQSHLSYEAWDPNYVEFPKKEEKEYTGWVEFICAFLVILSSIFIPLTALYHLIRFKLRRHKQRTQNPFDNLAFQL</sequence>
<dbReference type="InterPro" id="IPR037272">
    <property type="entry name" value="SNS_sf"/>
</dbReference>
<feature type="transmembrane region" description="Helical" evidence="9">
    <location>
        <begin position="572"/>
        <end position="597"/>
    </location>
</feature>
<keyword evidence="11" id="KW-1185">Reference proteome</keyword>
<feature type="transmembrane region" description="Helical" evidence="9">
    <location>
        <begin position="448"/>
        <end position="473"/>
    </location>
</feature>
<feature type="transmembrane region" description="Helical" evidence="9">
    <location>
        <begin position="259"/>
        <end position="280"/>
    </location>
</feature>
<keyword evidence="8" id="KW-0915">Sodium</keyword>
<dbReference type="OrthoDB" id="6581954at2759"/>
<feature type="binding site" evidence="8">
    <location>
        <position position="418"/>
    </location>
    <ligand>
        <name>Na(+)</name>
        <dbReference type="ChEBI" id="CHEBI:29101"/>
        <label>1</label>
    </ligand>
</feature>
<dbReference type="PRINTS" id="PR00176">
    <property type="entry name" value="NANEUSMPORT"/>
</dbReference>
<dbReference type="NCBIfam" id="NF037979">
    <property type="entry name" value="Na_transp"/>
    <property type="match status" value="1"/>
</dbReference>
<evidence type="ECO:0008006" key="12">
    <source>
        <dbReference type="Google" id="ProtNLM"/>
    </source>
</evidence>
<evidence type="ECO:0000313" key="11">
    <source>
        <dbReference type="Proteomes" id="UP000287033"/>
    </source>
</evidence>
<organism evidence="10 11">
    <name type="scientific">Chiloscyllium punctatum</name>
    <name type="common">Brownbanded bambooshark</name>
    <name type="synonym">Hemiscyllium punctatum</name>
    <dbReference type="NCBI Taxonomy" id="137246"/>
    <lineage>
        <taxon>Eukaryota</taxon>
        <taxon>Metazoa</taxon>
        <taxon>Chordata</taxon>
        <taxon>Craniata</taxon>
        <taxon>Vertebrata</taxon>
        <taxon>Chondrichthyes</taxon>
        <taxon>Elasmobranchii</taxon>
        <taxon>Galeomorphii</taxon>
        <taxon>Galeoidea</taxon>
        <taxon>Orectolobiformes</taxon>
        <taxon>Hemiscylliidae</taxon>
        <taxon>Chiloscyllium</taxon>
    </lineage>
</organism>
<dbReference type="SUPFAM" id="SSF161070">
    <property type="entry name" value="SNF-like"/>
    <property type="match status" value="1"/>
</dbReference>
<evidence type="ECO:0000256" key="2">
    <source>
        <dbReference type="ARBA" id="ARBA00022448"/>
    </source>
</evidence>